<organism evidence="2 3">
    <name type="scientific">Diversispora epigaea</name>
    <dbReference type="NCBI Taxonomy" id="1348612"/>
    <lineage>
        <taxon>Eukaryota</taxon>
        <taxon>Fungi</taxon>
        <taxon>Fungi incertae sedis</taxon>
        <taxon>Mucoromycota</taxon>
        <taxon>Glomeromycotina</taxon>
        <taxon>Glomeromycetes</taxon>
        <taxon>Diversisporales</taxon>
        <taxon>Diversisporaceae</taxon>
        <taxon>Diversispora</taxon>
    </lineage>
</organism>
<dbReference type="Gene3D" id="3.30.710.10">
    <property type="entry name" value="Potassium Channel Kv1.1, Chain A"/>
    <property type="match status" value="1"/>
</dbReference>
<dbReference type="InterPro" id="IPR000210">
    <property type="entry name" value="BTB/POZ_dom"/>
</dbReference>
<dbReference type="PROSITE" id="PS50097">
    <property type="entry name" value="BTB"/>
    <property type="match status" value="1"/>
</dbReference>
<dbReference type="EMBL" id="PQFF01000253">
    <property type="protein sequence ID" value="RHZ69957.1"/>
    <property type="molecule type" value="Genomic_DNA"/>
</dbReference>
<evidence type="ECO:0000313" key="2">
    <source>
        <dbReference type="EMBL" id="RHZ69957.1"/>
    </source>
</evidence>
<reference evidence="2 3" key="1">
    <citation type="submission" date="2018-08" db="EMBL/GenBank/DDBJ databases">
        <title>Genome and evolution of the arbuscular mycorrhizal fungus Diversispora epigaea (formerly Glomus versiforme) and its bacterial endosymbionts.</title>
        <authorList>
            <person name="Sun X."/>
            <person name="Fei Z."/>
            <person name="Harrison M."/>
        </authorList>
    </citation>
    <scope>NUCLEOTIDE SEQUENCE [LARGE SCALE GENOMIC DNA]</scope>
    <source>
        <strain evidence="2 3">IT104</strain>
    </source>
</reference>
<protein>
    <recommendedName>
        <fullName evidence="1">BTB domain-containing protein</fullName>
    </recommendedName>
</protein>
<dbReference type="OrthoDB" id="2412809at2759"/>
<proteinExistence type="predicted"/>
<name>A0A397I4S5_9GLOM</name>
<dbReference type="AlphaFoldDB" id="A0A397I4S5"/>
<evidence type="ECO:0000313" key="3">
    <source>
        <dbReference type="Proteomes" id="UP000266861"/>
    </source>
</evidence>
<evidence type="ECO:0000259" key="1">
    <source>
        <dbReference type="PROSITE" id="PS50097"/>
    </source>
</evidence>
<feature type="domain" description="BTB" evidence="1">
    <location>
        <begin position="22"/>
        <end position="77"/>
    </location>
</feature>
<dbReference type="InterPro" id="IPR011333">
    <property type="entry name" value="SKP1/BTB/POZ_sf"/>
</dbReference>
<gene>
    <name evidence="2" type="ORF">Glove_276g10</name>
</gene>
<dbReference type="Pfam" id="PF00651">
    <property type="entry name" value="BTB"/>
    <property type="match status" value="1"/>
</dbReference>
<accession>A0A397I4S5</accession>
<dbReference type="Proteomes" id="UP000266861">
    <property type="component" value="Unassembled WGS sequence"/>
</dbReference>
<sequence length="184" mass="21055">MDKRRMIKQIDTVSELEKHHDYNVITEVENNKKSLTAHSNVLKYRSSYFHQELENIQPNENNIKIINISTQIFKVILLKLTILPPRSVLVTELPPRTNEPKETLSTIISEDHAAEISDGFATQTFWNICHGYVRIVVVAKVKGTDEIIGGYNPSICDNTLDGKVNWMETKNSFIFSLKNGKIQN</sequence>
<keyword evidence="3" id="KW-1185">Reference proteome</keyword>
<comment type="caution">
    <text evidence="2">The sequence shown here is derived from an EMBL/GenBank/DDBJ whole genome shotgun (WGS) entry which is preliminary data.</text>
</comment>